<dbReference type="EMBL" id="FMHT01000003">
    <property type="protein sequence ID" value="SCL28427.1"/>
    <property type="molecule type" value="Genomic_DNA"/>
</dbReference>
<dbReference type="PROSITE" id="PS51257">
    <property type="entry name" value="PROKAR_LIPOPROTEIN"/>
    <property type="match status" value="1"/>
</dbReference>
<dbReference type="RefSeq" id="WP_139128935.1">
    <property type="nucleotide sequence ID" value="NZ_FMHT01000003.1"/>
</dbReference>
<keyword evidence="3" id="KW-1185">Reference proteome</keyword>
<gene>
    <name evidence="2" type="ORF">GA0070616_3691</name>
</gene>
<proteinExistence type="predicted"/>
<dbReference type="OrthoDB" id="5243271at2"/>
<evidence type="ECO:0000256" key="1">
    <source>
        <dbReference type="SAM" id="SignalP"/>
    </source>
</evidence>
<dbReference type="AlphaFoldDB" id="A0A1C6SG72"/>
<feature type="signal peptide" evidence="1">
    <location>
        <begin position="1"/>
        <end position="22"/>
    </location>
</feature>
<dbReference type="Gene3D" id="2.160.20.120">
    <property type="match status" value="1"/>
</dbReference>
<dbReference type="Proteomes" id="UP000199699">
    <property type="component" value="Unassembled WGS sequence"/>
</dbReference>
<keyword evidence="1" id="KW-0732">Signal</keyword>
<evidence type="ECO:0000313" key="3">
    <source>
        <dbReference type="Proteomes" id="UP000199699"/>
    </source>
</evidence>
<organism evidence="2 3">
    <name type="scientific">Micromonospora nigra</name>
    <dbReference type="NCBI Taxonomy" id="145857"/>
    <lineage>
        <taxon>Bacteria</taxon>
        <taxon>Bacillati</taxon>
        <taxon>Actinomycetota</taxon>
        <taxon>Actinomycetes</taxon>
        <taxon>Micromonosporales</taxon>
        <taxon>Micromonosporaceae</taxon>
        <taxon>Micromonospora</taxon>
    </lineage>
</organism>
<sequence length="246" mass="25602">MRRQTMAMVLTAVALLPFAVGCEEKAKTGPKQSDSRTFEFSGDRLKVVGIEADVQIDVGSGSGIQVSRTVRGEVAKGSGWSMKDGVLTLKAVCGGVVLDCSAKYSVKIPSATAVELEGSGSSIKVSGLREGLTARLRADASLRAEKCSGTMRVTSDGGDITVSRSSSARLTATAANDGNIKLAFDAAPRQVVARTYGGSITVVVPGTETYRVDAKGDGGDRLRSDPSSSRTITAIANDGRVVVRRK</sequence>
<accession>A0A1C6SG72</accession>
<evidence type="ECO:0000313" key="2">
    <source>
        <dbReference type="EMBL" id="SCL28427.1"/>
    </source>
</evidence>
<name>A0A1C6SG72_9ACTN</name>
<evidence type="ECO:0008006" key="4">
    <source>
        <dbReference type="Google" id="ProtNLM"/>
    </source>
</evidence>
<protein>
    <recommendedName>
        <fullName evidence="4">Adhesin</fullName>
    </recommendedName>
</protein>
<dbReference type="STRING" id="145857.GA0070616_3691"/>
<feature type="chain" id="PRO_5038414101" description="Adhesin" evidence="1">
    <location>
        <begin position="23"/>
        <end position="246"/>
    </location>
</feature>
<reference evidence="2 3" key="1">
    <citation type="submission" date="2016-06" db="EMBL/GenBank/DDBJ databases">
        <authorList>
            <person name="Kjaerup R.B."/>
            <person name="Dalgaard T.S."/>
            <person name="Juul-Madsen H.R."/>
        </authorList>
    </citation>
    <scope>NUCLEOTIDE SEQUENCE [LARGE SCALE GENOMIC DNA]</scope>
    <source>
        <strain evidence="2 3">DSM 43818</strain>
    </source>
</reference>